<gene>
    <name evidence="1" type="ORF">CMV_009902</name>
</gene>
<accession>A0A8J4VQG5</accession>
<proteinExistence type="predicted"/>
<dbReference type="Proteomes" id="UP000737018">
    <property type="component" value="Unassembled WGS sequence"/>
</dbReference>
<sequence>MDKHNHNSRLFSIWMQSNWSNFNQIGVISSSQEPNWISTHSDSTHFQNYASQVRDQVISSSLISDPLVIAPISDWISTYSDSTHFENCASQVRDQVIVKISGACP</sequence>
<protein>
    <submittedName>
        <fullName evidence="1">Uncharacterized protein</fullName>
    </submittedName>
</protein>
<keyword evidence="2" id="KW-1185">Reference proteome</keyword>
<dbReference type="AlphaFoldDB" id="A0A8J4VQG5"/>
<dbReference type="EMBL" id="JRKL02001115">
    <property type="protein sequence ID" value="KAF3965952.1"/>
    <property type="molecule type" value="Genomic_DNA"/>
</dbReference>
<name>A0A8J4VQG5_9ROSI</name>
<comment type="caution">
    <text evidence="1">The sequence shown here is derived from an EMBL/GenBank/DDBJ whole genome shotgun (WGS) entry which is preliminary data.</text>
</comment>
<evidence type="ECO:0000313" key="2">
    <source>
        <dbReference type="Proteomes" id="UP000737018"/>
    </source>
</evidence>
<evidence type="ECO:0000313" key="1">
    <source>
        <dbReference type="EMBL" id="KAF3965952.1"/>
    </source>
</evidence>
<organism evidence="1 2">
    <name type="scientific">Castanea mollissima</name>
    <name type="common">Chinese chestnut</name>
    <dbReference type="NCBI Taxonomy" id="60419"/>
    <lineage>
        <taxon>Eukaryota</taxon>
        <taxon>Viridiplantae</taxon>
        <taxon>Streptophyta</taxon>
        <taxon>Embryophyta</taxon>
        <taxon>Tracheophyta</taxon>
        <taxon>Spermatophyta</taxon>
        <taxon>Magnoliopsida</taxon>
        <taxon>eudicotyledons</taxon>
        <taxon>Gunneridae</taxon>
        <taxon>Pentapetalae</taxon>
        <taxon>rosids</taxon>
        <taxon>fabids</taxon>
        <taxon>Fagales</taxon>
        <taxon>Fagaceae</taxon>
        <taxon>Castanea</taxon>
    </lineage>
</organism>
<reference evidence="1" key="1">
    <citation type="submission" date="2020-03" db="EMBL/GenBank/DDBJ databases">
        <title>Castanea mollissima Vanexum genome sequencing.</title>
        <authorList>
            <person name="Staton M."/>
        </authorList>
    </citation>
    <scope>NUCLEOTIDE SEQUENCE</scope>
    <source>
        <tissue evidence="1">Leaf</tissue>
    </source>
</reference>
<dbReference type="OrthoDB" id="10524266at2759"/>